<organism evidence="1 2">
    <name type="scientific">Araneus ventricosus</name>
    <name type="common">Orbweaver spider</name>
    <name type="synonym">Epeira ventricosa</name>
    <dbReference type="NCBI Taxonomy" id="182803"/>
    <lineage>
        <taxon>Eukaryota</taxon>
        <taxon>Metazoa</taxon>
        <taxon>Ecdysozoa</taxon>
        <taxon>Arthropoda</taxon>
        <taxon>Chelicerata</taxon>
        <taxon>Arachnida</taxon>
        <taxon>Araneae</taxon>
        <taxon>Araneomorphae</taxon>
        <taxon>Entelegynae</taxon>
        <taxon>Araneoidea</taxon>
        <taxon>Araneidae</taxon>
        <taxon>Araneus</taxon>
    </lineage>
</organism>
<accession>A0A4Y2FGH5</accession>
<dbReference type="Proteomes" id="UP000499080">
    <property type="component" value="Unassembled WGS sequence"/>
</dbReference>
<evidence type="ECO:0000313" key="2">
    <source>
        <dbReference type="Proteomes" id="UP000499080"/>
    </source>
</evidence>
<keyword evidence="2" id="KW-1185">Reference proteome</keyword>
<sequence>MFGEIAIRKYLHPRKCLHPRTVDALKKKVNKRSRDHPFQKKAFYSELSSKPVNPEEAQCTSTSQKLGEWLIDSQLHLIFATTETGFQLFVTLPKQRY</sequence>
<proteinExistence type="predicted"/>
<protein>
    <submittedName>
        <fullName evidence="1">Uncharacterized protein</fullName>
    </submittedName>
</protein>
<dbReference type="EMBL" id="BGPR01000902">
    <property type="protein sequence ID" value="GBM39616.1"/>
    <property type="molecule type" value="Genomic_DNA"/>
</dbReference>
<comment type="caution">
    <text evidence="1">The sequence shown here is derived from an EMBL/GenBank/DDBJ whole genome shotgun (WGS) entry which is preliminary data.</text>
</comment>
<name>A0A4Y2FGH5_ARAVE</name>
<dbReference type="AlphaFoldDB" id="A0A4Y2FGH5"/>
<evidence type="ECO:0000313" key="1">
    <source>
        <dbReference type="EMBL" id="GBM39616.1"/>
    </source>
</evidence>
<reference evidence="1 2" key="1">
    <citation type="journal article" date="2019" name="Sci. Rep.">
        <title>Orb-weaving spider Araneus ventricosus genome elucidates the spidroin gene catalogue.</title>
        <authorList>
            <person name="Kono N."/>
            <person name="Nakamura H."/>
            <person name="Ohtoshi R."/>
            <person name="Moran D.A.P."/>
            <person name="Shinohara A."/>
            <person name="Yoshida Y."/>
            <person name="Fujiwara M."/>
            <person name="Mori M."/>
            <person name="Tomita M."/>
            <person name="Arakawa K."/>
        </authorList>
    </citation>
    <scope>NUCLEOTIDE SEQUENCE [LARGE SCALE GENOMIC DNA]</scope>
</reference>
<gene>
    <name evidence="1" type="ORF">AVEN_201594_1</name>
</gene>